<dbReference type="RefSeq" id="WP_218778636.1">
    <property type="nucleotide sequence ID" value="NZ_FWFD01000015.1"/>
</dbReference>
<dbReference type="InterPro" id="IPR002933">
    <property type="entry name" value="Peptidase_M20"/>
</dbReference>
<dbReference type="SUPFAM" id="SSF53187">
    <property type="entry name" value="Zn-dependent exopeptidases"/>
    <property type="match status" value="1"/>
</dbReference>
<name>A0A1X6WSJ2_9ENTE</name>
<keyword evidence="2" id="KW-1185">Reference proteome</keyword>
<organism evidence="1 2">
    <name type="scientific">Vagococcus fluvialis bH819</name>
    <dbReference type="NCBI Taxonomy" id="1255619"/>
    <lineage>
        <taxon>Bacteria</taxon>
        <taxon>Bacillati</taxon>
        <taxon>Bacillota</taxon>
        <taxon>Bacilli</taxon>
        <taxon>Lactobacillales</taxon>
        <taxon>Enterococcaceae</taxon>
        <taxon>Vagococcus</taxon>
    </lineage>
</organism>
<reference evidence="2" key="1">
    <citation type="submission" date="2017-02" db="EMBL/GenBank/DDBJ databases">
        <authorList>
            <person name="Dridi B."/>
        </authorList>
    </citation>
    <scope>NUCLEOTIDE SEQUENCE [LARGE SCALE GENOMIC DNA]</scope>
    <source>
        <strain evidence="2">bH819</strain>
    </source>
</reference>
<evidence type="ECO:0000313" key="2">
    <source>
        <dbReference type="Proteomes" id="UP000195918"/>
    </source>
</evidence>
<dbReference type="PIRSF" id="PIRSF010386">
    <property type="entry name" value="RocB"/>
    <property type="match status" value="1"/>
</dbReference>
<dbReference type="Proteomes" id="UP000195918">
    <property type="component" value="Unassembled WGS sequence"/>
</dbReference>
<sequence length="560" mass="64027">MYKMLAEKNNLSSRIEELTIRLTQVISVTETAGEIDISQEIFNIFMEMDYYKNNPEHVYIQDIPTDRLGRKNVIAILKGNKGNSKKAVSLLGHTDTVGISDYGNLIDMCNKPYELTSKMSEIIRDLPETVQEDIQSEKENFLFGRGIFDMKSGDAIIIALMEAISKDLDNFEGNIIYTAVCDEESNSVGMFAAVPELNKIQKENNWDIQGMIDTDYMTNEYHGDDDKYVYVGAVGKLMPSFFVVGQETHVGESFNGFDPNQMVAELTKKINMNTEYCDIAEGQVTLPPLTLKQRDLKPEYSVQSAKTATLFFNYATHKSTPDEVLEKMVLAAKECMQISINDLNKQYKSFCELSKIEHKELPWKEHVITYDELYAKVKEEMGYRLEVIISEFEHEKLKDEKLDERDYSLALVEKVHSLWSNRHPVIVVYFTPPYYPHVLVNGKSEKEQRVLDAVKSAVNDTETNYNLVYKNFFPYIADISFAAAPQGEDVINALKQNMPGFGTKYVMPLDEMSELNLPVLDIGPFGKDAHKYTERLETNYSFNTTPELVYRTVINLLKTN</sequence>
<dbReference type="InterPro" id="IPR012166">
    <property type="entry name" value="Uncharacterised_RocB"/>
</dbReference>
<dbReference type="InterPro" id="IPR050072">
    <property type="entry name" value="Peptidase_M20A"/>
</dbReference>
<proteinExistence type="predicted"/>
<dbReference type="Gene3D" id="3.40.630.10">
    <property type="entry name" value="Zn peptidases"/>
    <property type="match status" value="1"/>
</dbReference>
<protein>
    <submittedName>
        <fullName evidence="1">Arginine utilization protein RocB</fullName>
    </submittedName>
</protein>
<dbReference type="PANTHER" id="PTHR43808:SF27">
    <property type="entry name" value="PROTEIN ROCB"/>
    <property type="match status" value="1"/>
</dbReference>
<accession>A0A1X6WSJ2</accession>
<dbReference type="GO" id="GO:0016787">
    <property type="term" value="F:hydrolase activity"/>
    <property type="evidence" value="ECO:0007669"/>
    <property type="project" value="InterPro"/>
</dbReference>
<gene>
    <name evidence="1" type="ORF">FM121_10965</name>
</gene>
<dbReference type="Pfam" id="PF01546">
    <property type="entry name" value="Peptidase_M20"/>
    <property type="match status" value="1"/>
</dbReference>
<dbReference type="AlphaFoldDB" id="A0A1X6WSJ2"/>
<evidence type="ECO:0000313" key="1">
    <source>
        <dbReference type="EMBL" id="SLM86606.1"/>
    </source>
</evidence>
<dbReference type="PANTHER" id="PTHR43808">
    <property type="entry name" value="ACETYLORNITHINE DEACETYLASE"/>
    <property type="match status" value="1"/>
</dbReference>
<dbReference type="EMBL" id="FWFD01000015">
    <property type="protein sequence ID" value="SLM86606.1"/>
    <property type="molecule type" value="Genomic_DNA"/>
</dbReference>